<feature type="domain" description="DUF5801" evidence="1">
    <location>
        <begin position="851"/>
        <end position="990"/>
    </location>
</feature>
<feature type="domain" description="DUF5801" evidence="1">
    <location>
        <begin position="693"/>
        <end position="830"/>
    </location>
</feature>
<dbReference type="EMBL" id="LBHB01000001">
    <property type="protein sequence ID" value="KLE34942.1"/>
    <property type="molecule type" value="Genomic_DNA"/>
</dbReference>
<sequence>TFSLTVTDSDGDTAGTSLVIAIVDDMPIALDNANDVTEGNSIGGNLLTDDDGFGVDVPGADGLAPSGGVVAIVSAGEVTTDTTVDANGNLVITTALGTLTVDAVTGAYTYQSTANSTNADTTDVFTYTIRDGDGDESTATLTIDIDNVGGATSNSGVLVNEAGLPSGSDAASDSEIDADGQITVTNATGPFEFILLSPANGTYGTLTLDPDTGAYTYVLDTPFTDSVTENTTNTITAAESFAYEVRDLAGNLIASGSISVDIVDDVPTATDQAGVSVAEDAVGTIGGNVVTDGTPDTEGADGATVTAITVGGVTTLVPQDGTSASYSNANGTYTIDRDGNWTFDPNPGLDQSAGDIDAGFTYTLTDGDGDFDTAVQPITITDGAGPVAGPPILLTLDDQNLADGLTPAGPDFDSDIIVFTPGSDAIASIVFGTSLANLGGGLTWVRVSDTQITGSDGGTLIVTLDLTVTGNTATVTATLADNYDSHPGIDVDDLVDLGNVLVVATDIDGDTASASVSVSVSDDLPTITATAPTAGALTVDETTLGTDATANFAGLFVPDYNADGPGSVGGYTLGINAGATGLVDVATGEAVVLSLNGGVVEGRTATTGQLVFTVSVDAAGTVELDQLRAVRHADTANPDDATGLAAANLITLTATVTDGDGDTADATANIGGAISFRDDGPSLTGVTATGGASVDETDGLPTSGSSASGVLGFTATYGADGAGTTTYALNVTDANSGLATAVGDFPVTLVQVNTTTIEGRYDGGKLAFTVSIDATTGVVTLTQTVALEHLVDGSTPAAYNDTLNLAGKIAATVTVTDRDGDAVSGSADIGAGLTFYDDGPSVTLTGTANDLVVSDANFAVNDTENYADAFAFDGGTDGTASIAYALTATNGTFSGLYQATTDAPIFLFVEGGAVVGRAGADATAAATGPEVFRVTVDASGNVTLDQSLAVDHVLGGGNGTSVSLAGGVIQLTATITDNDGDTASAALDIGADLTFTDDVPAAGSNATVQLDDDALGGNPNGTGDDANAVNTSGTLAHDFGNDGGTIAFDLASTLPAGFRLVSNGSGGALIQQDQGGSWVTVVTVTLDSATGAYTVVQNDNVLHANGGAENNVVFSLGYVVTDGDGDTASGSLAINVDDDTPVAANDGQIASVDDGASGVTVGTVATLTGNDSYGADGPGSPAITIGTGSLGGTVSVVNGNLVYTSATNVAPETSQTETFNYTITDGDGDTSNAATFTILLTDGGPQINAVAGTVLVDEDGLPGGIANGPGDVAGQVTQVSGTLAGFSYGVDGAGSITLVAVADTGLDTLSGNNIATVYNAATRTLTGYDSTANPNALTASDIYFTLVITNPATGAYTYTQTQPVKHTVANTEDDASFAVTVEVRDAEGDLATGQIGITIDDDSPVTFAPAKSAVINNDSPPATYNLNFAGSAGADGVGNAVFSFVDGTAAVDQSGANLSIAGEQLYIYGNGTNVLTARTLDGDIGYTITINPVTDKYTVDVYTTISNGSELSVSNLTSAAAGNTAYRAVGANSATNNADNIDIILSGRSSDGTRGDINTNATNIGVDQQSITPGAAVRIDFVNNATTDTTAPIGTTGFDYQGHQDVIRFEQTIPTINGNPNNKVTIKVTAIDADDDQDLGYNATTPEAGESFVNINQVVVTDASAGTFYTFLENGTVLNAAGQVVNPGTVPFGVVFNTFSVVITGLDDRDQYEIVTDTAFSAVLVESASSANAAFDLGIFNVTTIDAGAPINVAYDVIGTDRDGDSVLVPDAIDLTLNPAVTPVVLDLDGGGNAFAPLSAGIAYDFDGDGVKTKTAWIAAGSAILAYDANADGFVTDASEFVFGGNGMTDLEAIAARYDSNGDGVLDANDPAYAGFGVWLDSDMDAVSDPGEFTSLADAGIVSIDLHSNGLAESAAGGDVTVSGTAGFMFADGSSGTVSDASFANGTAVDGSMMEALLAMGDGAAAPTLAASTQDLPLAREAMGDVLADNTIDALVDHFSGGGDALMLAPGGGGGGEHTGADFALAQVEQMLGLSIGDHSGFGLPGFANISVDDAADAIVLHG</sequence>
<dbReference type="STRING" id="1581420.AAW00_00005"/>
<gene>
    <name evidence="2" type="ORF">AAW00_00005</name>
</gene>
<dbReference type="Pfam" id="PF17963">
    <property type="entry name" value="Big_9"/>
    <property type="match status" value="2"/>
</dbReference>
<proteinExistence type="predicted"/>
<keyword evidence="3" id="KW-1185">Reference proteome</keyword>
<feature type="non-terminal residue" evidence="2">
    <location>
        <position position="1"/>
    </location>
</feature>
<dbReference type="Proteomes" id="UP000053464">
    <property type="component" value="Unassembled WGS sequence"/>
</dbReference>
<evidence type="ECO:0000313" key="2">
    <source>
        <dbReference type="EMBL" id="KLE34942.1"/>
    </source>
</evidence>
<evidence type="ECO:0000259" key="1">
    <source>
        <dbReference type="Pfam" id="PF19116"/>
    </source>
</evidence>
<reference evidence="2 3" key="1">
    <citation type="submission" date="2015-04" db="EMBL/GenBank/DDBJ databases">
        <title>The draft genome sequence of Erythrobacter luteus KA37.</title>
        <authorList>
            <person name="Zhuang L."/>
            <person name="Liu Y."/>
            <person name="Shao Z."/>
        </authorList>
    </citation>
    <scope>NUCLEOTIDE SEQUENCE [LARGE SCALE GENOMIC DNA]</scope>
    <source>
        <strain evidence="2 3">KA37</strain>
    </source>
</reference>
<feature type="domain" description="DUF5801" evidence="1">
    <location>
        <begin position="537"/>
        <end position="671"/>
    </location>
</feature>
<dbReference type="InterPro" id="IPR043824">
    <property type="entry name" value="DUF5801"/>
</dbReference>
<dbReference type="PATRIC" id="fig|1581420.6.peg.1"/>
<accession>A0A0G9MVZ0</accession>
<evidence type="ECO:0000313" key="3">
    <source>
        <dbReference type="Proteomes" id="UP000053464"/>
    </source>
</evidence>
<dbReference type="Pfam" id="PF19116">
    <property type="entry name" value="DUF5801"/>
    <property type="match status" value="5"/>
</dbReference>
<name>A0A0G9MVZ0_9SPHN</name>
<protein>
    <recommendedName>
        <fullName evidence="1">DUF5801 domain-containing protein</fullName>
    </recommendedName>
</protein>
<organism evidence="2 3">
    <name type="scientific">Aurantiacibacter luteus</name>
    <dbReference type="NCBI Taxonomy" id="1581420"/>
    <lineage>
        <taxon>Bacteria</taxon>
        <taxon>Pseudomonadati</taxon>
        <taxon>Pseudomonadota</taxon>
        <taxon>Alphaproteobacteria</taxon>
        <taxon>Sphingomonadales</taxon>
        <taxon>Erythrobacteraceae</taxon>
        <taxon>Aurantiacibacter</taxon>
    </lineage>
</organism>
<feature type="domain" description="DUF5801" evidence="1">
    <location>
        <begin position="1273"/>
        <end position="1397"/>
    </location>
</feature>
<feature type="domain" description="DUF5801" evidence="1">
    <location>
        <begin position="1009"/>
        <end position="1134"/>
    </location>
</feature>
<comment type="caution">
    <text evidence="2">The sequence shown here is derived from an EMBL/GenBank/DDBJ whole genome shotgun (WGS) entry which is preliminary data.</text>
</comment>